<sequence length="84" mass="9146">MTDARLRDIRAMAEAEGLTVVAIRRTNGGHVKLTARNSRGAEAGIVMSFSASDWRVDMKRRAQLRRFATGRWTPGGAPCLTTSG</sequence>
<dbReference type="Proteomes" id="UP000244892">
    <property type="component" value="Chromosome"/>
</dbReference>
<keyword evidence="2" id="KW-1185">Reference proteome</keyword>
<evidence type="ECO:0000313" key="1">
    <source>
        <dbReference type="EMBL" id="AWI53168.1"/>
    </source>
</evidence>
<dbReference type="EMBL" id="CP029210">
    <property type="protein sequence ID" value="AWI53168.1"/>
    <property type="molecule type" value="Genomic_DNA"/>
</dbReference>
<gene>
    <name evidence="1" type="ORF">DEH84_06800</name>
</gene>
<dbReference type="KEGG" id="aon:DEH84_06800"/>
<evidence type="ECO:0000313" key="2">
    <source>
        <dbReference type="Proteomes" id="UP000244892"/>
    </source>
</evidence>
<dbReference type="AlphaFoldDB" id="A0A2U8FQP8"/>
<reference evidence="1 2" key="1">
    <citation type="submission" date="2018-05" db="EMBL/GenBank/DDBJ databases">
        <title>complete genome sequence of Aquabacterium olei NBRC 110486.</title>
        <authorList>
            <person name="Tang B."/>
            <person name="Chang J."/>
            <person name="Zhang L."/>
            <person name="Yang H."/>
        </authorList>
    </citation>
    <scope>NUCLEOTIDE SEQUENCE [LARGE SCALE GENOMIC DNA]</scope>
    <source>
        <strain evidence="1 2">NBRC 110486</strain>
    </source>
</reference>
<organism evidence="1 2">
    <name type="scientific">Aquabacterium olei</name>
    <dbReference type="NCBI Taxonomy" id="1296669"/>
    <lineage>
        <taxon>Bacteria</taxon>
        <taxon>Pseudomonadati</taxon>
        <taxon>Pseudomonadota</taxon>
        <taxon>Betaproteobacteria</taxon>
        <taxon>Burkholderiales</taxon>
        <taxon>Aquabacterium</taxon>
    </lineage>
</organism>
<dbReference type="RefSeq" id="WP_109035941.1">
    <property type="nucleotide sequence ID" value="NZ_CP029210.1"/>
</dbReference>
<proteinExistence type="predicted"/>
<accession>A0A2U8FQP8</accession>
<name>A0A2U8FQP8_9BURK</name>
<protein>
    <submittedName>
        <fullName evidence="1">Uncharacterized protein</fullName>
    </submittedName>
</protein>